<dbReference type="Proteomes" id="UP000026915">
    <property type="component" value="Chromosome 10"/>
</dbReference>
<protein>
    <submittedName>
        <fullName evidence="1">Uncharacterized protein</fullName>
    </submittedName>
</protein>
<dbReference type="HOGENOM" id="CLU_2762939_0_0_1"/>
<evidence type="ECO:0000313" key="1">
    <source>
        <dbReference type="EMBL" id="EOY18106.1"/>
    </source>
</evidence>
<name>A0A061FM10_THECC</name>
<dbReference type="AlphaFoldDB" id="A0A061FM10"/>
<organism evidence="1 2">
    <name type="scientific">Theobroma cacao</name>
    <name type="common">Cacao</name>
    <name type="synonym">Cocoa</name>
    <dbReference type="NCBI Taxonomy" id="3641"/>
    <lineage>
        <taxon>Eukaryota</taxon>
        <taxon>Viridiplantae</taxon>
        <taxon>Streptophyta</taxon>
        <taxon>Embryophyta</taxon>
        <taxon>Tracheophyta</taxon>
        <taxon>Spermatophyta</taxon>
        <taxon>Magnoliopsida</taxon>
        <taxon>eudicotyledons</taxon>
        <taxon>Gunneridae</taxon>
        <taxon>Pentapetalae</taxon>
        <taxon>rosids</taxon>
        <taxon>malvids</taxon>
        <taxon>Malvales</taxon>
        <taxon>Malvaceae</taxon>
        <taxon>Byttnerioideae</taxon>
        <taxon>Theobroma</taxon>
    </lineage>
</organism>
<gene>
    <name evidence="1" type="ORF">TCM_042745</name>
</gene>
<dbReference type="Gramene" id="EOY18106">
    <property type="protein sequence ID" value="EOY18106"/>
    <property type="gene ID" value="TCM_042745"/>
</dbReference>
<dbReference type="EMBL" id="CM001888">
    <property type="protein sequence ID" value="EOY18106.1"/>
    <property type="molecule type" value="Genomic_DNA"/>
</dbReference>
<keyword evidence="2" id="KW-1185">Reference proteome</keyword>
<proteinExistence type="predicted"/>
<dbReference type="InParanoid" id="A0A061FM10"/>
<sequence>MASKNGLLSSFSHSLYTNKCNWIFSVTIDNLNFIILQILLQELHIHIQQLAKFCLNSSTLIKLQNLPFLR</sequence>
<accession>A0A061FM10</accession>
<reference evidence="1 2" key="1">
    <citation type="journal article" date="2013" name="Genome Biol.">
        <title>The genome sequence of the most widely cultivated cacao type and its use to identify candidate genes regulating pod color.</title>
        <authorList>
            <person name="Motamayor J.C."/>
            <person name="Mockaitis K."/>
            <person name="Schmutz J."/>
            <person name="Haiminen N."/>
            <person name="Iii D.L."/>
            <person name="Cornejo O."/>
            <person name="Findley S.D."/>
            <person name="Zheng P."/>
            <person name="Utro F."/>
            <person name="Royaert S."/>
            <person name="Saski C."/>
            <person name="Jenkins J."/>
            <person name="Podicheti R."/>
            <person name="Zhao M."/>
            <person name="Scheffler B.E."/>
            <person name="Stack J.C."/>
            <person name="Feltus F.A."/>
            <person name="Mustiga G.M."/>
            <person name="Amores F."/>
            <person name="Phillips W."/>
            <person name="Marelli J.P."/>
            <person name="May G.D."/>
            <person name="Shapiro H."/>
            <person name="Ma J."/>
            <person name="Bustamante C.D."/>
            <person name="Schnell R.J."/>
            <person name="Main D."/>
            <person name="Gilbert D."/>
            <person name="Parida L."/>
            <person name="Kuhn D.N."/>
        </authorList>
    </citation>
    <scope>NUCLEOTIDE SEQUENCE [LARGE SCALE GENOMIC DNA]</scope>
    <source>
        <strain evidence="2">cv. Matina 1-6</strain>
    </source>
</reference>
<evidence type="ECO:0000313" key="2">
    <source>
        <dbReference type="Proteomes" id="UP000026915"/>
    </source>
</evidence>